<evidence type="ECO:0000256" key="4">
    <source>
        <dbReference type="ARBA" id="ARBA00022824"/>
    </source>
</evidence>
<dbReference type="Pfam" id="PF04420">
    <property type="entry name" value="CHD5"/>
    <property type="match status" value="1"/>
</dbReference>
<dbReference type="AlphaFoldDB" id="A0A8H7VUX2"/>
<evidence type="ECO:0000313" key="9">
    <source>
        <dbReference type="EMBL" id="KAG2232312.1"/>
    </source>
</evidence>
<dbReference type="GO" id="GO:0043495">
    <property type="term" value="F:protein-membrane adaptor activity"/>
    <property type="evidence" value="ECO:0007669"/>
    <property type="project" value="TreeGrafter"/>
</dbReference>
<evidence type="ECO:0008006" key="11">
    <source>
        <dbReference type="Google" id="ProtNLM"/>
    </source>
</evidence>
<dbReference type="InterPro" id="IPR029012">
    <property type="entry name" value="Helix_hairpin_bin_sf"/>
</dbReference>
<evidence type="ECO:0000256" key="5">
    <source>
        <dbReference type="ARBA" id="ARBA00022989"/>
    </source>
</evidence>
<evidence type="ECO:0000313" key="10">
    <source>
        <dbReference type="Proteomes" id="UP000613177"/>
    </source>
</evidence>
<evidence type="ECO:0000256" key="7">
    <source>
        <dbReference type="HAMAP-Rule" id="MF_03113"/>
    </source>
</evidence>
<evidence type="ECO:0000256" key="3">
    <source>
        <dbReference type="ARBA" id="ARBA00022692"/>
    </source>
</evidence>
<dbReference type="EMBL" id="JAEPRE010000116">
    <property type="protein sequence ID" value="KAG2232312.1"/>
    <property type="molecule type" value="Genomic_DNA"/>
</dbReference>
<evidence type="ECO:0000256" key="2">
    <source>
        <dbReference type="ARBA" id="ARBA00010799"/>
    </source>
</evidence>
<dbReference type="GO" id="GO:0043529">
    <property type="term" value="C:GET complex"/>
    <property type="evidence" value="ECO:0007669"/>
    <property type="project" value="InterPro"/>
</dbReference>
<evidence type="ECO:0000256" key="8">
    <source>
        <dbReference type="SAM" id="Phobius"/>
    </source>
</evidence>
<dbReference type="HAMAP" id="MF_03113">
    <property type="entry name" value="Get1"/>
    <property type="match status" value="1"/>
</dbReference>
<dbReference type="PANTHER" id="PTHR42650:SF1">
    <property type="entry name" value="GUIDED ENTRY OF TAIL-ANCHORED PROTEINS FACTOR 1"/>
    <property type="match status" value="1"/>
</dbReference>
<keyword evidence="4 7" id="KW-0256">Endoplasmic reticulum</keyword>
<evidence type="ECO:0000256" key="1">
    <source>
        <dbReference type="ARBA" id="ARBA00004477"/>
    </source>
</evidence>
<protein>
    <recommendedName>
        <fullName evidence="11">Guided entry of tail-anchored proteins 1</fullName>
    </recommendedName>
</protein>
<feature type="transmembrane region" description="Helical" evidence="8">
    <location>
        <begin position="142"/>
        <end position="160"/>
    </location>
</feature>
<comment type="similarity">
    <text evidence="2 7">Belongs to the WRB/GET1 family.</text>
</comment>
<feature type="topological domain" description="Lumenal" evidence="7">
    <location>
        <begin position="1"/>
        <end position="3"/>
    </location>
</feature>
<dbReference type="Gene3D" id="1.10.287.660">
    <property type="entry name" value="Helix hairpin bin"/>
    <property type="match status" value="1"/>
</dbReference>
<comment type="caution">
    <text evidence="9">The sequence shown here is derived from an EMBL/GenBank/DDBJ whole genome shotgun (WGS) entry which is preliminary data.</text>
</comment>
<dbReference type="GO" id="GO:0071816">
    <property type="term" value="P:tail-anchored membrane protein insertion into ER membrane"/>
    <property type="evidence" value="ECO:0007669"/>
    <property type="project" value="InterPro"/>
</dbReference>
<organism evidence="9 10">
    <name type="scientific">Thamnidium elegans</name>
    <dbReference type="NCBI Taxonomy" id="101142"/>
    <lineage>
        <taxon>Eukaryota</taxon>
        <taxon>Fungi</taxon>
        <taxon>Fungi incertae sedis</taxon>
        <taxon>Mucoromycota</taxon>
        <taxon>Mucoromycotina</taxon>
        <taxon>Mucoromycetes</taxon>
        <taxon>Mucorales</taxon>
        <taxon>Mucorineae</taxon>
        <taxon>Mucoraceae</taxon>
        <taxon>Thamnidium</taxon>
    </lineage>
</organism>
<feature type="topological domain" description="Cytoplasmic" evidence="7">
    <location>
        <begin position="169"/>
        <end position="191"/>
    </location>
</feature>
<dbReference type="InterPro" id="IPR027538">
    <property type="entry name" value="Get1_fungi"/>
</dbReference>
<dbReference type="InterPro" id="IPR028945">
    <property type="entry name" value="Get1"/>
</dbReference>
<gene>
    <name evidence="7" type="primary">GET1</name>
    <name evidence="9" type="ORF">INT48_009333</name>
</gene>
<evidence type="ECO:0000256" key="6">
    <source>
        <dbReference type="ARBA" id="ARBA00023136"/>
    </source>
</evidence>
<name>A0A8H7VUX2_9FUNG</name>
<dbReference type="PANTHER" id="PTHR42650">
    <property type="entry name" value="TAIL-ANCHORED PROTEIN INSERTION RECEPTOR WRB"/>
    <property type="match status" value="1"/>
</dbReference>
<accession>A0A8H7VUX2</accession>
<keyword evidence="5 7" id="KW-1133">Transmembrane helix</keyword>
<keyword evidence="7" id="KW-0813">Transport</keyword>
<dbReference type="GO" id="GO:0005789">
    <property type="term" value="C:endoplasmic reticulum membrane"/>
    <property type="evidence" value="ECO:0007669"/>
    <property type="project" value="UniProtKB-SubCell"/>
</dbReference>
<keyword evidence="6 7" id="KW-0472">Membrane</keyword>
<sequence length="191" mass="21747">MYLPITIFLLVLVTESILFLGYSYITSLTYDLYVKFTKDRKVLKQIKMRNDVLKMKTELAKTSSQDEFAKWAKLRRKLDKAVADSEKMNSEIAYAKTAFELKVKSALWFIVHGSQLGMVMWFRKSAVFYLPPGWFGPAQRILSWPFAPAGSVSVAVWFAACRRVIKAVALTANDFVFTPAAEKKISSSVHQ</sequence>
<dbReference type="Proteomes" id="UP000613177">
    <property type="component" value="Unassembled WGS sequence"/>
</dbReference>
<comment type="caution">
    <text evidence="7">Lacks conserved residue(s) required for the propagation of feature annotation.</text>
</comment>
<feature type="transmembrane region" description="Helical" evidence="8">
    <location>
        <begin position="6"/>
        <end position="25"/>
    </location>
</feature>
<comment type="subcellular location">
    <subcellularLocation>
        <location evidence="1">Endoplasmic reticulum membrane</location>
        <topology evidence="1">Multi-pass membrane protein</topology>
    </subcellularLocation>
</comment>
<keyword evidence="10" id="KW-1185">Reference proteome</keyword>
<feature type="transmembrane region" description="Helical" evidence="8">
    <location>
        <begin position="106"/>
        <end position="122"/>
    </location>
</feature>
<reference evidence="9" key="1">
    <citation type="submission" date="2021-01" db="EMBL/GenBank/DDBJ databases">
        <title>Metabolic potential, ecology and presence of endohyphal bacteria is reflected in genomic diversity of Mucoromycotina.</title>
        <authorList>
            <person name="Muszewska A."/>
            <person name="Okrasinska A."/>
            <person name="Steczkiewicz K."/>
            <person name="Drgas O."/>
            <person name="Orlowska M."/>
            <person name="Perlinska-Lenart U."/>
            <person name="Aleksandrzak-Piekarczyk T."/>
            <person name="Szatraj K."/>
            <person name="Zielenkiewicz U."/>
            <person name="Pilsyk S."/>
            <person name="Malc E."/>
            <person name="Mieczkowski P."/>
            <person name="Kruszewska J.S."/>
            <person name="Biernat P."/>
            <person name="Pawlowska J."/>
        </authorList>
    </citation>
    <scope>NUCLEOTIDE SEQUENCE</scope>
    <source>
        <strain evidence="9">WA0000018081</strain>
    </source>
</reference>
<dbReference type="OrthoDB" id="69461at2759"/>
<proteinExistence type="inferred from homology"/>
<keyword evidence="3 7" id="KW-0812">Transmembrane</keyword>